<feature type="transmembrane region" description="Helical" evidence="8">
    <location>
        <begin position="1675"/>
        <end position="1698"/>
    </location>
</feature>
<evidence type="ECO:0000256" key="2">
    <source>
        <dbReference type="ARBA" id="ARBA00022692"/>
    </source>
</evidence>
<dbReference type="InterPro" id="IPR056619">
    <property type="entry name" value="C8-3_MUC4"/>
</dbReference>
<dbReference type="PROSITE" id="PS51220">
    <property type="entry name" value="NIDO"/>
    <property type="match status" value="1"/>
</dbReference>
<keyword evidence="15" id="KW-1185">Reference proteome</keyword>
<feature type="domain" description="Sushi" evidence="11">
    <location>
        <begin position="1546"/>
        <end position="1604"/>
    </location>
</feature>
<feature type="disulfide bond" evidence="6">
    <location>
        <begin position="1099"/>
        <end position="1126"/>
    </location>
</feature>
<sequence>MCWRRCNIFATLVLHITSCFSVPLSDFYPYGVSEGDNALPPNDDGSSGEIPISILFPYFDKNHGSLYVNTNGVISFLGAVSQYTPAPFPLGDNRRLISPFWGDVDTRKGGTVLYRESIDSVLLDRATKDVRRAFLNHQRFSASWIFIVTWDRVAFYGAEGNFKNKVNNFQAVLVTNGRHSFAIFNYNQIVWTTGTASGGTQDGLGGTPAQGGFNAGDGVRFFIIPGSRTNNILNLPSTSNVARDGQWMFRTDEASVEAGGCNTKGSLTISPRSGIMLGGTNVKMSGPCFTANDNIVVQLDNDVNINATFSDELTSSVTIPVLNKTGRLSFKLSTDGGNSFNYNGAYTSVPINRYTPEVQREDGDTWQEDSTVDISWDSGSIGGLDEEVSIDLARYKMGDDDVPVLDSFRQVVNNQLNSGHSRFTVTKGEGDGNIDDRFINLVRVSRKNSYSNVSKSQWVWSGVFSWKNEPRAESRCKKWHQKEPNPDTFRGDPSMQPCPLRLTQAMVDRGRFMSDEECNPQNRDGCDRYHKGAFQCFLMVNPSATGSGQQCCFNKFGNLMVGQPDAGSLDRVHPNAGLPVISHFFHDKVPYEDCCRNSKNCEKYFEKRPSDDGSRYQAPRPATGFGDPHMVTLDEKPFTFNGYGEYFILKVKGVDFTLQGRMEPLLADDGSPSKATVYTAFAAKENGSDVVQIQLNGRGLVDVLVNGERVDFDELSLLEFTGVSVLYYINTTKYSVIFNSGISVTVEGQQELLGLVTLVPTVFKGNTSGLLGYWDDSKETEFLKPDGTFLNTNSSLEIIHREFGQLWVTKPDESLFVYQQGQDHSTFHHPNFQPIYPDSQNLDFTDKVLEKEAQNVCGDSSECLFDIFTTGKVRIGRATKEIVTQFVTVVNDTVKPACVPLDSQLTNGVVHRNDTDGGIDYKFACNEGFFMNGSSHVTCKDGLYNGSAPNCLPKECPVRLWHLKNGRFHGNGSVYLSTYHFLCNGGYVLVGDSTVTCKANGSWNGTKPVCLRECPGLPSSISNGEVNGSGHLQGSHHRFSCRPGYSLVGQATLHCTDEGRWNASVPICMRECPRLPSFIPNGFVGGNGSVEGSQYRFSCKGGYSLVGANTLQCTDQGNWNGSVPTCLKECPQLPSSIPNGFVNGSGFLEGSVYGFSCLQGYSLIGEKTLVCSVGGNWNSSLPSCLKDCPDLPSSIPNGKGNGTGSVEGSKHHFTCNEGYSLVGQRALHCNNTGAWNGSVPVCLIDCPKLPSEIKNGEINGTGFVEGSLYKFSCNDGYSIVGQDLLYCTQMGRWNAGVPLCLRECPILPPSIPHGFIQSGGHHKSLGFFKGKGYLEGSQYQFSCEKGYSLVGAENLVCTDAGIWNDSLPSCLRECPVLPSLLANGFIHGSGSLEGAQYNFSCKQGYSLIGADTVVCTDAGEWNGSLPTCLIECPKLSSNLANGAVNGSGHVEGSMYNFSCMDGYSIVGHDTLFCTKMGVWNASVPNCLRECPVLPSSISHGFVNGSGSLEGNQYKFSCQEGYSLIGADTLVCTDSGVWNSSLPTCLIECPSLAAGIENGYKHGRGSVEGSSVWFSCANGYSLEGNRYLHCDENGQWNGTTPSCLKDCPQMNRTLENGHIDGNGSTSGVVYSFLCDEGYSIDGETSLRCDEKGQWNGSIPVCLKAHTDKEEKDTNGWYLNVLNGVAILILIIAIGLLVIWCRRRSGKKDTTTAKGDEEAELEVVKGPK</sequence>
<feature type="disulfide bond" evidence="6">
    <location>
        <begin position="1633"/>
        <end position="1660"/>
    </location>
</feature>
<dbReference type="PROSITE" id="PS50856">
    <property type="entry name" value="AMOP"/>
    <property type="match status" value="1"/>
</dbReference>
<feature type="domain" description="Sushi" evidence="11">
    <location>
        <begin position="1488"/>
        <end position="1544"/>
    </location>
</feature>
<keyword evidence="6" id="KW-0768">Sushi</keyword>
<feature type="domain" description="Sushi" evidence="11">
    <location>
        <begin position="1244"/>
        <end position="1302"/>
    </location>
</feature>
<dbReference type="Gene3D" id="2.10.70.10">
    <property type="entry name" value="Complement Module, domain 1"/>
    <property type="match status" value="13"/>
</dbReference>
<keyword evidence="2 8" id="KW-0812">Transmembrane</keyword>
<dbReference type="InterPro" id="IPR005533">
    <property type="entry name" value="AMOP_dom"/>
</dbReference>
<dbReference type="SUPFAM" id="SSF57535">
    <property type="entry name" value="Complement control module/SCR domain"/>
    <property type="match status" value="13"/>
</dbReference>
<feature type="domain" description="Sushi" evidence="11">
    <location>
        <begin position="1129"/>
        <end position="1186"/>
    </location>
</feature>
<dbReference type="CDD" id="cd00033">
    <property type="entry name" value="CCP"/>
    <property type="match status" value="12"/>
</dbReference>
<feature type="domain" description="VWFD" evidence="13">
    <location>
        <begin position="620"/>
        <end position="815"/>
    </location>
</feature>
<evidence type="ECO:0000259" key="10">
    <source>
        <dbReference type="PROSITE" id="PS50856"/>
    </source>
</evidence>
<comment type="caution">
    <text evidence="6">Lacks conserved residue(s) required for the propagation of feature annotation.</text>
</comment>
<gene>
    <name evidence="14" type="ORF">PMEA_00021973</name>
</gene>
<feature type="domain" description="Sushi" evidence="11">
    <location>
        <begin position="1372"/>
        <end position="1430"/>
    </location>
</feature>
<dbReference type="Pfam" id="PF06119">
    <property type="entry name" value="NIDO"/>
    <property type="match status" value="1"/>
</dbReference>
<dbReference type="PROSITE" id="PS50923">
    <property type="entry name" value="SUSHI"/>
    <property type="match status" value="10"/>
</dbReference>
<feature type="domain" description="Sushi" evidence="11">
    <location>
        <begin position="1070"/>
        <end position="1128"/>
    </location>
</feature>
<evidence type="ECO:0000256" key="1">
    <source>
        <dbReference type="ARBA" id="ARBA00004370"/>
    </source>
</evidence>
<dbReference type="InterPro" id="IPR051495">
    <property type="entry name" value="Epithelial_Barrier/Signaling"/>
</dbReference>
<comment type="subcellular location">
    <subcellularLocation>
        <location evidence="1">Membrane</location>
    </subcellularLocation>
</comment>
<evidence type="ECO:0000259" key="13">
    <source>
        <dbReference type="PROSITE" id="PS51233"/>
    </source>
</evidence>
<evidence type="ECO:0000259" key="11">
    <source>
        <dbReference type="PROSITE" id="PS50923"/>
    </source>
</evidence>
<feature type="domain" description="AMOP" evidence="10">
    <location>
        <begin position="468"/>
        <end position="608"/>
    </location>
</feature>
<organism evidence="14 15">
    <name type="scientific">Pocillopora meandrina</name>
    <dbReference type="NCBI Taxonomy" id="46732"/>
    <lineage>
        <taxon>Eukaryota</taxon>
        <taxon>Metazoa</taxon>
        <taxon>Cnidaria</taxon>
        <taxon>Anthozoa</taxon>
        <taxon>Hexacorallia</taxon>
        <taxon>Scleractinia</taxon>
        <taxon>Astrocoeniina</taxon>
        <taxon>Pocilloporidae</taxon>
        <taxon>Pocillopora</taxon>
    </lineage>
</organism>
<dbReference type="Pfam" id="PF03782">
    <property type="entry name" value="AMOP"/>
    <property type="match status" value="1"/>
</dbReference>
<evidence type="ECO:0000256" key="8">
    <source>
        <dbReference type="SAM" id="Phobius"/>
    </source>
</evidence>
<evidence type="ECO:0000256" key="9">
    <source>
        <dbReference type="SAM" id="SignalP"/>
    </source>
</evidence>
<evidence type="ECO:0000259" key="12">
    <source>
        <dbReference type="PROSITE" id="PS51220"/>
    </source>
</evidence>
<feature type="non-terminal residue" evidence="14">
    <location>
        <position position="1726"/>
    </location>
</feature>
<protein>
    <submittedName>
        <fullName evidence="14">Uncharacterized protein</fullName>
    </submittedName>
</protein>
<dbReference type="SMART" id="SM00539">
    <property type="entry name" value="NIDO"/>
    <property type="match status" value="1"/>
</dbReference>
<dbReference type="Pfam" id="PF00084">
    <property type="entry name" value="Sushi"/>
    <property type="match status" value="13"/>
</dbReference>
<dbReference type="InterPro" id="IPR000436">
    <property type="entry name" value="Sushi_SCR_CCP_dom"/>
</dbReference>
<keyword evidence="5 6" id="KW-1015">Disulfide bond</keyword>
<dbReference type="GO" id="GO:0007160">
    <property type="term" value="P:cell-matrix adhesion"/>
    <property type="evidence" value="ECO:0007669"/>
    <property type="project" value="InterPro"/>
</dbReference>
<evidence type="ECO:0000256" key="4">
    <source>
        <dbReference type="ARBA" id="ARBA00023136"/>
    </source>
</evidence>
<dbReference type="Proteomes" id="UP001159428">
    <property type="component" value="Unassembled WGS sequence"/>
</dbReference>
<evidence type="ECO:0000313" key="15">
    <source>
        <dbReference type="Proteomes" id="UP001159428"/>
    </source>
</evidence>
<feature type="disulfide bond" evidence="6">
    <location>
        <begin position="1401"/>
        <end position="1428"/>
    </location>
</feature>
<dbReference type="GO" id="GO:0016020">
    <property type="term" value="C:membrane"/>
    <property type="evidence" value="ECO:0007669"/>
    <property type="project" value="UniProtKB-SubCell"/>
</dbReference>
<comment type="caution">
    <text evidence="14">The sequence shown here is derived from an EMBL/GenBank/DDBJ whole genome shotgun (WGS) entry which is preliminary data.</text>
</comment>
<feature type="domain" description="Sushi" evidence="11">
    <location>
        <begin position="1013"/>
        <end position="1068"/>
    </location>
</feature>
<evidence type="ECO:0000256" key="5">
    <source>
        <dbReference type="ARBA" id="ARBA00023157"/>
    </source>
</evidence>
<keyword evidence="4 8" id="KW-0472">Membrane</keyword>
<keyword evidence="3 8" id="KW-1133">Transmembrane helix</keyword>
<keyword evidence="9" id="KW-0732">Signal</keyword>
<feature type="domain" description="Sushi" evidence="11">
    <location>
        <begin position="896"/>
        <end position="953"/>
    </location>
</feature>
<accession>A0AAU9VYT7</accession>
<name>A0AAU9VYT7_9CNID</name>
<feature type="disulfide bond" evidence="6">
    <location>
        <begin position="1517"/>
        <end position="1544"/>
    </location>
</feature>
<dbReference type="InterPro" id="IPR001846">
    <property type="entry name" value="VWF_type-D"/>
</dbReference>
<proteinExistence type="predicted"/>
<feature type="domain" description="Sushi" evidence="11">
    <location>
        <begin position="954"/>
        <end position="1012"/>
    </location>
</feature>
<dbReference type="Pfam" id="PF00094">
    <property type="entry name" value="VWD"/>
    <property type="match status" value="1"/>
</dbReference>
<dbReference type="InterPro" id="IPR035976">
    <property type="entry name" value="Sushi/SCR/CCP_sf"/>
</dbReference>
<dbReference type="EMBL" id="CALNXJ010000004">
    <property type="protein sequence ID" value="CAH3038911.1"/>
    <property type="molecule type" value="Genomic_DNA"/>
</dbReference>
<feature type="domain" description="Sushi" evidence="11">
    <location>
        <begin position="1605"/>
        <end position="1662"/>
    </location>
</feature>
<dbReference type="SMART" id="SM00723">
    <property type="entry name" value="AMOP"/>
    <property type="match status" value="1"/>
</dbReference>
<evidence type="ECO:0000313" key="14">
    <source>
        <dbReference type="EMBL" id="CAH3038911.1"/>
    </source>
</evidence>
<evidence type="ECO:0000256" key="6">
    <source>
        <dbReference type="PROSITE-ProRule" id="PRU00302"/>
    </source>
</evidence>
<dbReference type="PANTHER" id="PTHR13802:SF59">
    <property type="entry name" value="SUSHI DOMAIN-CONTAINING PROTEIN 2"/>
    <property type="match status" value="1"/>
</dbReference>
<dbReference type="SMART" id="SM00216">
    <property type="entry name" value="VWD"/>
    <property type="match status" value="1"/>
</dbReference>
<reference evidence="14 15" key="1">
    <citation type="submission" date="2022-05" db="EMBL/GenBank/DDBJ databases">
        <authorList>
            <consortium name="Genoscope - CEA"/>
            <person name="William W."/>
        </authorList>
    </citation>
    <scope>NUCLEOTIDE SEQUENCE [LARGE SCALE GENOMIC DNA]</scope>
</reference>
<dbReference type="InterPro" id="IPR003886">
    <property type="entry name" value="NIDO_dom"/>
</dbReference>
<dbReference type="PROSITE" id="PS51233">
    <property type="entry name" value="VWFD"/>
    <property type="match status" value="1"/>
</dbReference>
<evidence type="ECO:0000256" key="3">
    <source>
        <dbReference type="ARBA" id="ARBA00022989"/>
    </source>
</evidence>
<feature type="disulfide bond" evidence="6">
    <location>
        <begin position="1273"/>
        <end position="1300"/>
    </location>
</feature>
<dbReference type="Pfam" id="PF23263">
    <property type="entry name" value="C8-3_MUC4"/>
    <property type="match status" value="1"/>
</dbReference>
<feature type="chain" id="PRO_5043863427" evidence="9">
    <location>
        <begin position="22"/>
        <end position="1726"/>
    </location>
</feature>
<feature type="disulfide bond" evidence="6">
    <location>
        <begin position="983"/>
        <end position="1010"/>
    </location>
</feature>
<dbReference type="PANTHER" id="PTHR13802">
    <property type="entry name" value="MUCIN 4-RELATED"/>
    <property type="match status" value="1"/>
</dbReference>
<feature type="signal peptide" evidence="9">
    <location>
        <begin position="1"/>
        <end position="21"/>
    </location>
</feature>
<feature type="disulfide bond" evidence="6">
    <location>
        <begin position="1041"/>
        <end position="1068"/>
    </location>
</feature>
<feature type="disulfide bond" evidence="6">
    <location>
        <begin position="1575"/>
        <end position="1602"/>
    </location>
</feature>
<feature type="disulfide bond" evidence="6">
    <location>
        <begin position="1157"/>
        <end position="1184"/>
    </location>
</feature>
<feature type="domain" description="NIDO" evidence="12">
    <location>
        <begin position="99"/>
        <end position="254"/>
    </location>
</feature>
<evidence type="ECO:0000256" key="7">
    <source>
        <dbReference type="SAM" id="MobiDB-lite"/>
    </source>
</evidence>
<dbReference type="SMART" id="SM00032">
    <property type="entry name" value="CCP"/>
    <property type="match status" value="13"/>
</dbReference>
<feature type="region of interest" description="Disordered" evidence="7">
    <location>
        <begin position="1706"/>
        <end position="1726"/>
    </location>
</feature>